<dbReference type="EMBL" id="EU974453">
    <property type="protein sequence ID" value="ACG46571.1"/>
    <property type="molecule type" value="mRNA"/>
</dbReference>
<feature type="compositionally biased region" description="Low complexity" evidence="1">
    <location>
        <begin position="1"/>
        <end position="26"/>
    </location>
</feature>
<reference evidence="2" key="1">
    <citation type="journal article" date="2009" name="Plant Mol. Biol.">
        <title>Insights into corn genes derived from large-scale cDNA sequencing.</title>
        <authorList>
            <person name="Alexandrov N.N."/>
            <person name="Brover V.V."/>
            <person name="Freidin S."/>
            <person name="Troukhan M.E."/>
            <person name="Tatarinova T.V."/>
            <person name="Zhang H."/>
            <person name="Swaller T.J."/>
            <person name="Lu Y.P."/>
            <person name="Bouck J."/>
            <person name="Flavell R.B."/>
            <person name="Feldmann K.A."/>
        </authorList>
    </citation>
    <scope>NUCLEOTIDE SEQUENCE</scope>
</reference>
<accession>B6UB38</accession>
<name>B6UB38_MAIZE</name>
<organism evidence="2">
    <name type="scientific">Zea mays</name>
    <name type="common">Maize</name>
    <dbReference type="NCBI Taxonomy" id="4577"/>
    <lineage>
        <taxon>Eukaryota</taxon>
        <taxon>Viridiplantae</taxon>
        <taxon>Streptophyta</taxon>
        <taxon>Embryophyta</taxon>
        <taxon>Tracheophyta</taxon>
        <taxon>Spermatophyta</taxon>
        <taxon>Magnoliopsida</taxon>
        <taxon>Liliopsida</taxon>
        <taxon>Poales</taxon>
        <taxon>Poaceae</taxon>
        <taxon>PACMAD clade</taxon>
        <taxon>Panicoideae</taxon>
        <taxon>Andropogonodae</taxon>
        <taxon>Andropogoneae</taxon>
        <taxon>Tripsacinae</taxon>
        <taxon>Zea</taxon>
    </lineage>
</organism>
<protein>
    <submittedName>
        <fullName evidence="2">Uncharacterized protein</fullName>
    </submittedName>
</protein>
<feature type="region of interest" description="Disordered" evidence="1">
    <location>
        <begin position="1"/>
        <end position="33"/>
    </location>
</feature>
<sequence>MLSLTRVRTATRVTSTRRSTGAASSGLCATAIL</sequence>
<evidence type="ECO:0000313" key="2">
    <source>
        <dbReference type="EMBL" id="ACG46571.1"/>
    </source>
</evidence>
<proteinExistence type="evidence at transcript level"/>
<evidence type="ECO:0000256" key="1">
    <source>
        <dbReference type="SAM" id="MobiDB-lite"/>
    </source>
</evidence>
<dbReference type="AlphaFoldDB" id="B6UB38"/>